<dbReference type="GO" id="GO:0005737">
    <property type="term" value="C:cytoplasm"/>
    <property type="evidence" value="ECO:0007669"/>
    <property type="project" value="TreeGrafter"/>
</dbReference>
<dbReference type="AlphaFoldDB" id="A0AAD7XUV0"/>
<name>A0AAD7XUV0_9STRA</name>
<evidence type="ECO:0000313" key="2">
    <source>
        <dbReference type="EMBL" id="KAJ8614488.1"/>
    </source>
</evidence>
<dbReference type="PANTHER" id="PTHR13244">
    <property type="entry name" value="ZINC FINGER MYND DOMAIN CONTAINING PROTEIN 10"/>
    <property type="match status" value="1"/>
</dbReference>
<dbReference type="InterPro" id="IPR052298">
    <property type="entry name" value="ZMYND10"/>
</dbReference>
<protein>
    <submittedName>
        <fullName evidence="2">Uncharacterized protein</fullName>
    </submittedName>
</protein>
<sequence length="608" mass="68172">MSSNKLRGLKEIEEEEDEGEPEAHVLTAIEAEQYVEELRRFELRDVGSKKWMKQHIALERLNKQAHISARAKSDEFVLEAMLTFNKMSVLIYDLVLLEAWRERVFPLVEPEIAGGTSGSVDDQRRRCRTLRAYFVLYHEATVVNFLEVLCYHSHALVACGDAAIDLLDYCARRLAALQARAADFRECALAGRVPKGSSAKEVAAELQRLTPSQELATQRRDVEFSASVSCVALVRFICQYLGDLSVGAVTRLIETHDVLCSIVPLMENPPWTRARSDPVSGERSWEKLVDGEWKAVPADRLLEVTKIEAQVWLALYYLAMHPEIRKRYGFDAHRKQTLLRARRYLNDVVLDQLPLLDGLQRFMDELAIVDVPQPTSIDRSGYLYMAEVAVQRDLVLQGAIFDDIARDQRNNVWMPRTPGDDLDNDLSDLVSIYAGPMDDVVVDKEAIDEAAALDPKNILLPPERDDDDDVAAEPPPTPVVVVDDPPPKIDDNDQKEVVEDVIESVELASGDELVVLDGAKTEAKIVAGPDGRDFKREKWSGSSGLVLRATDVLTVSVTFSSGEERRIHHSKTLDDMPNALEPPPPRKLWRQVGDVADDLAAQILLVLE</sequence>
<dbReference type="EMBL" id="JAQMWT010000005">
    <property type="protein sequence ID" value="KAJ8614488.1"/>
    <property type="molecule type" value="Genomic_DNA"/>
</dbReference>
<evidence type="ECO:0000256" key="1">
    <source>
        <dbReference type="SAM" id="MobiDB-lite"/>
    </source>
</evidence>
<gene>
    <name evidence="2" type="ORF">CTAYLR_000743</name>
</gene>
<organism evidence="2 3">
    <name type="scientific">Chrysophaeum taylorii</name>
    <dbReference type="NCBI Taxonomy" id="2483200"/>
    <lineage>
        <taxon>Eukaryota</taxon>
        <taxon>Sar</taxon>
        <taxon>Stramenopiles</taxon>
        <taxon>Ochrophyta</taxon>
        <taxon>Pelagophyceae</taxon>
        <taxon>Pelagomonadales</taxon>
        <taxon>Pelagomonadaceae</taxon>
        <taxon>Chrysophaeum</taxon>
    </lineage>
</organism>
<feature type="region of interest" description="Disordered" evidence="1">
    <location>
        <begin position="455"/>
        <end position="479"/>
    </location>
</feature>
<proteinExistence type="predicted"/>
<evidence type="ECO:0000313" key="3">
    <source>
        <dbReference type="Proteomes" id="UP001230188"/>
    </source>
</evidence>
<reference evidence="2" key="1">
    <citation type="submission" date="2023-01" db="EMBL/GenBank/DDBJ databases">
        <title>Metagenome sequencing of chrysophaentin producing Chrysophaeum taylorii.</title>
        <authorList>
            <person name="Davison J."/>
            <person name="Bewley C."/>
        </authorList>
    </citation>
    <scope>NUCLEOTIDE SEQUENCE</scope>
    <source>
        <strain evidence="2">NIES-1699</strain>
    </source>
</reference>
<keyword evidence="3" id="KW-1185">Reference proteome</keyword>
<comment type="caution">
    <text evidence="2">The sequence shown here is derived from an EMBL/GenBank/DDBJ whole genome shotgun (WGS) entry which is preliminary data.</text>
</comment>
<dbReference type="PANTHER" id="PTHR13244:SF7">
    <property type="entry name" value="ZINC FINGER MYND DOMAIN-CONTAINING PROTEIN 10"/>
    <property type="match status" value="1"/>
</dbReference>
<feature type="region of interest" description="Disordered" evidence="1">
    <location>
        <begin position="1"/>
        <end position="22"/>
    </location>
</feature>
<dbReference type="Proteomes" id="UP001230188">
    <property type="component" value="Unassembled WGS sequence"/>
</dbReference>
<accession>A0AAD7XUV0</accession>